<name>A0A1B6G8A8_9HEMI</name>
<accession>A0A1B6G8A8</accession>
<sequence length="104" mass="11527">YYFVTCGTNKIIISKLHQSVCLTVSVQNPTEYLQTLSLHSHFTIAVSIHPIQIQSNPVHSTPAPVSLCVSTPTPLYYLSSGKNIKYQTTGCIGIKEILYVIMDK</sequence>
<dbReference type="AlphaFoldDB" id="A0A1B6G8A8"/>
<dbReference type="EMBL" id="GECZ01011115">
    <property type="protein sequence ID" value="JAS58654.1"/>
    <property type="molecule type" value="Transcribed_RNA"/>
</dbReference>
<protein>
    <submittedName>
        <fullName evidence="1">Uncharacterized protein</fullName>
    </submittedName>
</protein>
<feature type="non-terminal residue" evidence="1">
    <location>
        <position position="1"/>
    </location>
</feature>
<organism evidence="1">
    <name type="scientific">Cuerna arida</name>
    <dbReference type="NCBI Taxonomy" id="1464854"/>
    <lineage>
        <taxon>Eukaryota</taxon>
        <taxon>Metazoa</taxon>
        <taxon>Ecdysozoa</taxon>
        <taxon>Arthropoda</taxon>
        <taxon>Hexapoda</taxon>
        <taxon>Insecta</taxon>
        <taxon>Pterygota</taxon>
        <taxon>Neoptera</taxon>
        <taxon>Paraneoptera</taxon>
        <taxon>Hemiptera</taxon>
        <taxon>Auchenorrhyncha</taxon>
        <taxon>Membracoidea</taxon>
        <taxon>Cicadellidae</taxon>
        <taxon>Cicadellinae</taxon>
        <taxon>Proconiini</taxon>
        <taxon>Cuerna</taxon>
    </lineage>
</organism>
<evidence type="ECO:0000313" key="1">
    <source>
        <dbReference type="EMBL" id="JAS58654.1"/>
    </source>
</evidence>
<reference evidence="1" key="1">
    <citation type="submission" date="2015-11" db="EMBL/GenBank/DDBJ databases">
        <title>De novo transcriptome assembly of four potential Pierce s Disease insect vectors from Arizona vineyards.</title>
        <authorList>
            <person name="Tassone E.E."/>
        </authorList>
    </citation>
    <scope>NUCLEOTIDE SEQUENCE</scope>
</reference>
<gene>
    <name evidence="1" type="ORF">g.24523</name>
</gene>
<proteinExistence type="predicted"/>